<evidence type="ECO:0000256" key="5">
    <source>
        <dbReference type="ARBA" id="ARBA00023136"/>
    </source>
</evidence>
<evidence type="ECO:0000256" key="6">
    <source>
        <dbReference type="ARBA" id="ARBA00034125"/>
    </source>
</evidence>
<protein>
    <submittedName>
        <fullName evidence="9">Inner membrane protein YjjP</fullName>
    </submittedName>
</protein>
<keyword evidence="5 7" id="KW-0472">Membrane</keyword>
<comment type="subcellular location">
    <subcellularLocation>
        <location evidence="1">Cell membrane</location>
        <topology evidence="1">Multi-pass membrane protein</topology>
    </subcellularLocation>
</comment>
<evidence type="ECO:0000256" key="4">
    <source>
        <dbReference type="ARBA" id="ARBA00022989"/>
    </source>
</evidence>
<comment type="caution">
    <text evidence="9">The sequence shown here is derived from an EMBL/GenBank/DDBJ whole genome shotgun (WGS) entry which is preliminary data.</text>
</comment>
<sequence length="258" mass="27902">MKETDRVIHLAAEAGRIILQSGGETYRVEETILRICYAFNVKKADSFVTPTGLMISLTDKDGKTISLVKRISSRTVNLEKISQVNDLSRALSSKSLSLDYVEQRLEEIDKAPGYSDKILILASALIAGFFTLLFGGNLRDFFVSLLIGVIVKLLSLSLNNIRINEFFINSLGGAVASLIALISVYLGIGQNEDKIIIGSIMLLVPGLIITNAIRDTIAGDLVSGISRAVEATFIAIAIAIGSGTVIKLWFTYLGGFNI</sequence>
<gene>
    <name evidence="9" type="primary">yjjP</name>
    <name evidence="9" type="ORF">CLCOL_00340</name>
</gene>
<comment type="similarity">
    <text evidence="6">Belongs to the ThrE exporter (TC 2.A.79) family.</text>
</comment>
<evidence type="ECO:0000313" key="9">
    <source>
        <dbReference type="EMBL" id="KYH30096.1"/>
    </source>
</evidence>
<dbReference type="Proteomes" id="UP000075374">
    <property type="component" value="Unassembled WGS sequence"/>
</dbReference>
<evidence type="ECO:0000259" key="8">
    <source>
        <dbReference type="Pfam" id="PF06738"/>
    </source>
</evidence>
<evidence type="ECO:0000256" key="3">
    <source>
        <dbReference type="ARBA" id="ARBA00022692"/>
    </source>
</evidence>
<feature type="transmembrane region" description="Helical" evidence="7">
    <location>
        <begin position="233"/>
        <end position="252"/>
    </location>
</feature>
<accession>A0A151AR47</accession>
<keyword evidence="2" id="KW-1003">Cell membrane</keyword>
<dbReference type="GO" id="GO:0015744">
    <property type="term" value="P:succinate transport"/>
    <property type="evidence" value="ECO:0007669"/>
    <property type="project" value="TreeGrafter"/>
</dbReference>
<evidence type="ECO:0000256" key="2">
    <source>
        <dbReference type="ARBA" id="ARBA00022475"/>
    </source>
</evidence>
<feature type="transmembrane region" description="Helical" evidence="7">
    <location>
        <begin position="118"/>
        <end position="135"/>
    </location>
</feature>
<dbReference type="STRING" id="1121305.CLCOL_00340"/>
<keyword evidence="3 7" id="KW-0812">Transmembrane</keyword>
<keyword evidence="10" id="KW-1185">Reference proteome</keyword>
<dbReference type="PANTHER" id="PTHR34390">
    <property type="entry name" value="UPF0442 PROTEIN YJJB-RELATED"/>
    <property type="match status" value="1"/>
</dbReference>
<dbReference type="GO" id="GO:0022857">
    <property type="term" value="F:transmembrane transporter activity"/>
    <property type="evidence" value="ECO:0007669"/>
    <property type="project" value="InterPro"/>
</dbReference>
<dbReference type="RefSeq" id="WP_061856994.1">
    <property type="nucleotide sequence ID" value="NZ_LTBB01000001.1"/>
</dbReference>
<feature type="domain" description="Threonine/serine exporter-like N-terminal" evidence="8">
    <location>
        <begin position="10"/>
        <end position="248"/>
    </location>
</feature>
<dbReference type="AlphaFoldDB" id="A0A151AR47"/>
<name>A0A151AR47_9CLOT</name>
<dbReference type="InterPro" id="IPR010619">
    <property type="entry name" value="ThrE-like_N"/>
</dbReference>
<dbReference type="PATRIC" id="fig|1121305.3.peg.36"/>
<dbReference type="PANTHER" id="PTHR34390:SF2">
    <property type="entry name" value="SUCCINATE TRANSPORTER SUBUNIT YJJP-RELATED"/>
    <property type="match status" value="1"/>
</dbReference>
<evidence type="ECO:0000256" key="7">
    <source>
        <dbReference type="SAM" id="Phobius"/>
    </source>
</evidence>
<evidence type="ECO:0000256" key="1">
    <source>
        <dbReference type="ARBA" id="ARBA00004651"/>
    </source>
</evidence>
<feature type="transmembrane region" description="Helical" evidence="7">
    <location>
        <begin position="194"/>
        <end position="213"/>
    </location>
</feature>
<dbReference type="InterPro" id="IPR050539">
    <property type="entry name" value="ThrE_Dicarb/AminoAcid_Exp"/>
</dbReference>
<organism evidence="9 10">
    <name type="scientific">Clostridium colicanis DSM 13634</name>
    <dbReference type="NCBI Taxonomy" id="1121305"/>
    <lineage>
        <taxon>Bacteria</taxon>
        <taxon>Bacillati</taxon>
        <taxon>Bacillota</taxon>
        <taxon>Clostridia</taxon>
        <taxon>Eubacteriales</taxon>
        <taxon>Clostridiaceae</taxon>
        <taxon>Clostridium</taxon>
    </lineage>
</organism>
<keyword evidence="4 7" id="KW-1133">Transmembrane helix</keyword>
<reference evidence="9 10" key="1">
    <citation type="submission" date="2016-02" db="EMBL/GenBank/DDBJ databases">
        <title>Genome sequence of Clostridium colicanis DSM 13634.</title>
        <authorList>
            <person name="Poehlein A."/>
            <person name="Daniel R."/>
        </authorList>
    </citation>
    <scope>NUCLEOTIDE SEQUENCE [LARGE SCALE GENOMIC DNA]</scope>
    <source>
        <strain evidence="9 10">DSM 13634</strain>
    </source>
</reference>
<dbReference type="GO" id="GO:0005886">
    <property type="term" value="C:plasma membrane"/>
    <property type="evidence" value="ECO:0007669"/>
    <property type="project" value="UniProtKB-SubCell"/>
</dbReference>
<proteinExistence type="inferred from homology"/>
<dbReference type="Pfam" id="PF06738">
    <property type="entry name" value="ThrE"/>
    <property type="match status" value="1"/>
</dbReference>
<evidence type="ECO:0000313" key="10">
    <source>
        <dbReference type="Proteomes" id="UP000075374"/>
    </source>
</evidence>
<feature type="transmembrane region" description="Helical" evidence="7">
    <location>
        <begin position="166"/>
        <end position="188"/>
    </location>
</feature>
<dbReference type="EMBL" id="LTBB01000001">
    <property type="protein sequence ID" value="KYH30096.1"/>
    <property type="molecule type" value="Genomic_DNA"/>
</dbReference>